<comment type="caution">
    <text evidence="1">The sequence shown here is derived from an EMBL/GenBank/DDBJ whole genome shotgun (WGS) entry which is preliminary data.</text>
</comment>
<dbReference type="SUPFAM" id="SSF81901">
    <property type="entry name" value="HCP-like"/>
    <property type="match status" value="1"/>
</dbReference>
<dbReference type="Gene3D" id="1.25.40.10">
    <property type="entry name" value="Tetratricopeptide repeat domain"/>
    <property type="match status" value="2"/>
</dbReference>
<dbReference type="Proteomes" id="UP001148834">
    <property type="component" value="Unassembled WGS sequence"/>
</dbReference>
<proteinExistence type="predicted"/>
<dbReference type="EMBL" id="JAODIR010000006">
    <property type="protein sequence ID" value="MDD2167428.1"/>
    <property type="molecule type" value="Genomic_DNA"/>
</dbReference>
<evidence type="ECO:0008006" key="3">
    <source>
        <dbReference type="Google" id="ProtNLM"/>
    </source>
</evidence>
<reference evidence="1" key="1">
    <citation type="submission" date="2022-09" db="EMBL/GenBank/DDBJ databases">
        <title>Molecular characterization of Glaesserella parasuis strains circulating in commercial swine farms using whole-genome sequencing.</title>
        <authorList>
            <person name="Mugabi R."/>
            <person name="Clavijo M."/>
            <person name="Li G."/>
        </authorList>
    </citation>
    <scope>NUCLEOTIDE SEQUENCE</scope>
    <source>
        <strain evidence="1">0435-53</strain>
    </source>
</reference>
<protein>
    <recommendedName>
        <fullName evidence="3">Sel1 repeat family protein</fullName>
    </recommendedName>
</protein>
<sequence>MKKTTKILTALTLFAAVCGGGYYYTQFYPDHKDISRLETLIHQMDFYDDKFSGVELEIFPVDRLKQLAEKNYPIAQYQLGKYYQRGKNEEEAKKWFSRAANQNFAPAYRALAYTYDDKSYEQKTFSAKAASLGDVTAKYFEAFDNIPALEELAKMDYLPAQSRLIDLYFDDKDSHNWEKAFYWAEKYYENTKEHNTNVIWSGNYQKLAILYYLGIGTPPNIAKAEKILAEYIALLENSGLEQYYKEVFKDIDHLKMELVVRNDQAQIRDKVAQDKIQQIKEEFQANNGAERFLKQANILLDIALKAKKEELDQLIIFSNAKNYFGISCDMGNQAGCDKYAELNSK</sequence>
<name>A0AA42EIP7_GLAPU</name>
<evidence type="ECO:0000313" key="1">
    <source>
        <dbReference type="EMBL" id="MDD2167428.1"/>
    </source>
</evidence>
<gene>
    <name evidence="1" type="ORF">N5925_02155</name>
</gene>
<dbReference type="InterPro" id="IPR011990">
    <property type="entry name" value="TPR-like_helical_dom_sf"/>
</dbReference>
<dbReference type="InterPro" id="IPR006597">
    <property type="entry name" value="Sel1-like"/>
</dbReference>
<dbReference type="SMART" id="SM00671">
    <property type="entry name" value="SEL1"/>
    <property type="match status" value="2"/>
</dbReference>
<evidence type="ECO:0000313" key="2">
    <source>
        <dbReference type="Proteomes" id="UP001148834"/>
    </source>
</evidence>
<dbReference type="AlphaFoldDB" id="A0AA42EIP7"/>
<organism evidence="1 2">
    <name type="scientific">Glaesserella parasuis</name>
    <name type="common">Haemophilus parasuis</name>
    <dbReference type="NCBI Taxonomy" id="738"/>
    <lineage>
        <taxon>Bacteria</taxon>
        <taxon>Pseudomonadati</taxon>
        <taxon>Pseudomonadota</taxon>
        <taxon>Gammaproteobacteria</taxon>
        <taxon>Pasteurellales</taxon>
        <taxon>Pasteurellaceae</taxon>
        <taxon>Glaesserella</taxon>
    </lineage>
</organism>
<accession>A0AA42EIP7</accession>